<keyword evidence="5" id="KW-0411">Iron-sulfur</keyword>
<dbReference type="InterPro" id="IPR058240">
    <property type="entry name" value="rSAM_sf"/>
</dbReference>
<dbReference type="SUPFAM" id="SSF102114">
    <property type="entry name" value="Radical SAM enzymes"/>
    <property type="match status" value="1"/>
</dbReference>
<dbReference type="EMBL" id="LJUO01000022">
    <property type="protein sequence ID" value="KPK72795.1"/>
    <property type="molecule type" value="Genomic_DNA"/>
</dbReference>
<dbReference type="GO" id="GO:0005829">
    <property type="term" value="C:cytosol"/>
    <property type="evidence" value="ECO:0007669"/>
    <property type="project" value="TreeGrafter"/>
</dbReference>
<reference evidence="6 7" key="1">
    <citation type="journal article" date="2015" name="Microbiome">
        <title>Genomic resolution of linkages in carbon, nitrogen, and sulfur cycling among widespread estuary sediment bacteria.</title>
        <authorList>
            <person name="Baker B.J."/>
            <person name="Lazar C.S."/>
            <person name="Teske A.P."/>
            <person name="Dick G.J."/>
        </authorList>
    </citation>
    <scope>NUCLEOTIDE SEQUENCE [LARGE SCALE GENOMIC DNA]</scope>
    <source>
        <strain evidence="6">SM23_60</strain>
    </source>
</reference>
<dbReference type="PANTHER" id="PTHR43409:SF7">
    <property type="entry name" value="BLL1977 PROTEIN"/>
    <property type="match status" value="1"/>
</dbReference>
<protein>
    <recommendedName>
        <fullName evidence="8">Radical SAM core domain-containing protein</fullName>
    </recommendedName>
</protein>
<dbReference type="PANTHER" id="PTHR43409">
    <property type="entry name" value="ANAEROBIC MAGNESIUM-PROTOPORPHYRIN IX MONOMETHYL ESTER CYCLASE-RELATED"/>
    <property type="match status" value="1"/>
</dbReference>
<comment type="cofactor">
    <cofactor evidence="1">
        <name>[4Fe-4S] cluster</name>
        <dbReference type="ChEBI" id="CHEBI:49883"/>
    </cofactor>
</comment>
<comment type="caution">
    <text evidence="6">The sequence shown here is derived from an EMBL/GenBank/DDBJ whole genome shotgun (WGS) entry which is preliminary data.</text>
</comment>
<evidence type="ECO:0000313" key="6">
    <source>
        <dbReference type="EMBL" id="KPK72795.1"/>
    </source>
</evidence>
<evidence type="ECO:0000256" key="4">
    <source>
        <dbReference type="ARBA" id="ARBA00023004"/>
    </source>
</evidence>
<accession>A0A0S8GKJ3</accession>
<dbReference type="AlphaFoldDB" id="A0A0S8GKJ3"/>
<name>A0A0S8GKJ3_UNCW3</name>
<dbReference type="Proteomes" id="UP000051096">
    <property type="component" value="Unassembled WGS sequence"/>
</dbReference>
<proteinExistence type="predicted"/>
<evidence type="ECO:0000256" key="2">
    <source>
        <dbReference type="ARBA" id="ARBA00022691"/>
    </source>
</evidence>
<evidence type="ECO:0000313" key="7">
    <source>
        <dbReference type="Proteomes" id="UP000051096"/>
    </source>
</evidence>
<keyword evidence="3" id="KW-0479">Metal-binding</keyword>
<evidence type="ECO:0000256" key="5">
    <source>
        <dbReference type="ARBA" id="ARBA00023014"/>
    </source>
</evidence>
<gene>
    <name evidence="6" type="ORF">AMJ87_03705</name>
</gene>
<evidence type="ECO:0000256" key="1">
    <source>
        <dbReference type="ARBA" id="ARBA00001966"/>
    </source>
</evidence>
<organism evidence="6 7">
    <name type="scientific">candidate division WOR_3 bacterium SM23_60</name>
    <dbReference type="NCBI Taxonomy" id="1703780"/>
    <lineage>
        <taxon>Bacteria</taxon>
        <taxon>Bacteria division WOR-3</taxon>
    </lineage>
</organism>
<keyword evidence="2" id="KW-0949">S-adenosyl-L-methionine</keyword>
<sequence length="434" mass="51953">MRILFFNPATAQKRFIPFEAIKGSAFFRRPNYDAMRLQYLSKDHDYYYYDERIEEKPDYTPHLVVVNVPLNLSRYIESTIRRMFPGPTKIVGYGFYPTLFPTRMKKACDSVVIGDIANIWKTILADAQRKKLERYYQSDGTYQFNIDREIESKYGFTPILSQLRTSFGCTCLGEHKDYCYENILYKKFVRWNIKEAVEEVSNAKRKIIFIRDDDFLYDVGYAIALLDQCWAYKKMWVFDTSGSLFEQPKLFPFLRDRGVRIIYLKEDWLGTNLKQKLRNPNFVREKIRHVRMIHNYRIACGCKIRLGFEGEDYAFYQELLQFLIHMKIDLIKLSTQTPIPKTPTHQKYKQERLVEQDLTLYDQWMPVVRIPSLTPQALYSYMEMLRDRFYSWDSILQRNILVTPKLGFYNTVFFYLIPNLSYRNNFLEKVGYPP</sequence>
<dbReference type="InterPro" id="IPR051198">
    <property type="entry name" value="BchE-like"/>
</dbReference>
<dbReference type="GO" id="GO:0046872">
    <property type="term" value="F:metal ion binding"/>
    <property type="evidence" value="ECO:0007669"/>
    <property type="project" value="UniProtKB-KW"/>
</dbReference>
<evidence type="ECO:0000256" key="3">
    <source>
        <dbReference type="ARBA" id="ARBA00022723"/>
    </source>
</evidence>
<dbReference type="GO" id="GO:0051536">
    <property type="term" value="F:iron-sulfur cluster binding"/>
    <property type="evidence" value="ECO:0007669"/>
    <property type="project" value="UniProtKB-KW"/>
</dbReference>
<keyword evidence="4" id="KW-0408">Iron</keyword>
<evidence type="ECO:0008006" key="8">
    <source>
        <dbReference type="Google" id="ProtNLM"/>
    </source>
</evidence>